<evidence type="ECO:0000256" key="1">
    <source>
        <dbReference type="SAM" id="MobiDB-lite"/>
    </source>
</evidence>
<dbReference type="AlphaFoldDB" id="A0A8I1MWD3"/>
<dbReference type="Proteomes" id="UP000664800">
    <property type="component" value="Unassembled WGS sequence"/>
</dbReference>
<proteinExistence type="predicted"/>
<dbReference type="RefSeq" id="WP_276730793.1">
    <property type="nucleotide sequence ID" value="NZ_JAFKMR010000020.1"/>
</dbReference>
<feature type="region of interest" description="Disordered" evidence="1">
    <location>
        <begin position="149"/>
        <end position="209"/>
    </location>
</feature>
<gene>
    <name evidence="2" type="ORF">J0I24_10815</name>
</gene>
<sequence>MTLRPCPPRLMERPLLLHSALFQSALFQSALLLGLFVALLFCVTPAHAAEAPPSWQHLSATQQHILAPLKADWSEFDHDRKKKWLDIAARYPAMSPQQQKTLQQRMNEWAHLSPEKRRLARENFLSTGKTPQQSRREAWEAYQKLPQAERERLKEEARHPKPHPGQVGKYLQEKQAAASHVQPVKPPVKPAPQPPLSASAPIPAKTASAAVPCADVLRCPAR</sequence>
<name>A0A8I1MWD3_THIA3</name>
<dbReference type="Pfam" id="PF11304">
    <property type="entry name" value="DUF3106"/>
    <property type="match status" value="1"/>
</dbReference>
<protein>
    <submittedName>
        <fullName evidence="2">DUF3106 domain-containing protein</fullName>
    </submittedName>
</protein>
<evidence type="ECO:0000313" key="3">
    <source>
        <dbReference type="Proteomes" id="UP000664800"/>
    </source>
</evidence>
<organism evidence="2 3">
    <name type="scientific">Thiomonas arsenitoxydans (strain DSM 22701 / CIP 110005 / 3As)</name>
    <dbReference type="NCBI Taxonomy" id="426114"/>
    <lineage>
        <taxon>Bacteria</taxon>
        <taxon>Pseudomonadati</taxon>
        <taxon>Pseudomonadota</taxon>
        <taxon>Betaproteobacteria</taxon>
        <taxon>Burkholderiales</taxon>
        <taxon>Thiomonas</taxon>
    </lineage>
</organism>
<dbReference type="InterPro" id="IPR021455">
    <property type="entry name" value="DUF3106"/>
</dbReference>
<feature type="compositionally biased region" description="Basic and acidic residues" evidence="1">
    <location>
        <begin position="149"/>
        <end position="159"/>
    </location>
</feature>
<comment type="caution">
    <text evidence="2">The sequence shown here is derived from an EMBL/GenBank/DDBJ whole genome shotgun (WGS) entry which is preliminary data.</text>
</comment>
<dbReference type="EMBL" id="JAFKMR010000020">
    <property type="protein sequence ID" value="MBN8744783.1"/>
    <property type="molecule type" value="Genomic_DNA"/>
</dbReference>
<evidence type="ECO:0000313" key="2">
    <source>
        <dbReference type="EMBL" id="MBN8744783.1"/>
    </source>
</evidence>
<reference evidence="2" key="1">
    <citation type="submission" date="2021-02" db="EMBL/GenBank/DDBJ databases">
        <title>Thiocyanate and organic carbon inputs drive convergent selection for specific autotrophic Afipia and Thiobacillus strains within complex microbiomes.</title>
        <authorList>
            <person name="Huddy R.J."/>
            <person name="Sachdeva R."/>
            <person name="Kadzinga F."/>
            <person name="Kantor R.S."/>
            <person name="Harrison S.T.L."/>
            <person name="Banfield J.F."/>
        </authorList>
    </citation>
    <scope>NUCLEOTIDE SEQUENCE</scope>
    <source>
        <strain evidence="2">SCN18_13_7_16_R3_B_64_19</strain>
    </source>
</reference>
<feature type="compositionally biased region" description="Pro residues" evidence="1">
    <location>
        <begin position="184"/>
        <end position="195"/>
    </location>
</feature>
<accession>A0A8I1MWD3</accession>